<dbReference type="SUPFAM" id="SSF53850">
    <property type="entry name" value="Periplasmic binding protein-like II"/>
    <property type="match status" value="1"/>
</dbReference>
<reference evidence="1" key="1">
    <citation type="submission" date="2020-09" db="EMBL/GenBank/DDBJ databases">
        <title>A novel bacterium of genus Paenibacillus, isolated from South China Sea.</title>
        <authorList>
            <person name="Huang H."/>
            <person name="Mo K."/>
            <person name="Hu Y."/>
        </authorList>
    </citation>
    <scope>NUCLEOTIDE SEQUENCE</scope>
    <source>
        <strain evidence="1">IB182493</strain>
    </source>
</reference>
<dbReference type="PROSITE" id="PS51257">
    <property type="entry name" value="PROKAR_LIPOPROTEIN"/>
    <property type="match status" value="1"/>
</dbReference>
<evidence type="ECO:0000313" key="2">
    <source>
        <dbReference type="Proteomes" id="UP000632125"/>
    </source>
</evidence>
<dbReference type="Gene3D" id="3.40.190.10">
    <property type="entry name" value="Periplasmic binding protein-like II"/>
    <property type="match status" value="1"/>
</dbReference>
<dbReference type="PANTHER" id="PTHR43649:SF12">
    <property type="entry name" value="DIACETYLCHITOBIOSE BINDING PROTEIN DASA"/>
    <property type="match status" value="1"/>
</dbReference>
<dbReference type="AlphaFoldDB" id="A0A927CUD7"/>
<dbReference type="Pfam" id="PF13416">
    <property type="entry name" value="SBP_bac_8"/>
    <property type="match status" value="1"/>
</dbReference>
<dbReference type="PANTHER" id="PTHR43649">
    <property type="entry name" value="ARABINOSE-BINDING PROTEIN-RELATED"/>
    <property type="match status" value="1"/>
</dbReference>
<organism evidence="1 2">
    <name type="scientific">Paenibacillus arenilitoris</name>
    <dbReference type="NCBI Taxonomy" id="2772299"/>
    <lineage>
        <taxon>Bacteria</taxon>
        <taxon>Bacillati</taxon>
        <taxon>Bacillota</taxon>
        <taxon>Bacilli</taxon>
        <taxon>Bacillales</taxon>
        <taxon>Paenibacillaceae</taxon>
        <taxon>Paenibacillus</taxon>
    </lineage>
</organism>
<dbReference type="InterPro" id="IPR006059">
    <property type="entry name" value="SBP"/>
</dbReference>
<name>A0A927CUD7_9BACL</name>
<proteinExistence type="predicted"/>
<evidence type="ECO:0000313" key="1">
    <source>
        <dbReference type="EMBL" id="MBD2872391.1"/>
    </source>
</evidence>
<protein>
    <submittedName>
        <fullName evidence="1">Extracellular solute-binding protein</fullName>
    </submittedName>
</protein>
<dbReference type="RefSeq" id="WP_190867028.1">
    <property type="nucleotide sequence ID" value="NZ_JACXIY010000047.1"/>
</dbReference>
<dbReference type="EMBL" id="JACXIY010000047">
    <property type="protein sequence ID" value="MBD2872391.1"/>
    <property type="molecule type" value="Genomic_DNA"/>
</dbReference>
<gene>
    <name evidence="1" type="ORF">IDH41_27810</name>
</gene>
<accession>A0A927CUD7</accession>
<comment type="caution">
    <text evidence="1">The sequence shown here is derived from an EMBL/GenBank/DDBJ whole genome shotgun (WGS) entry which is preliminary data.</text>
</comment>
<dbReference type="Proteomes" id="UP000632125">
    <property type="component" value="Unassembled WGS sequence"/>
</dbReference>
<keyword evidence="2" id="KW-1185">Reference proteome</keyword>
<dbReference type="InterPro" id="IPR050490">
    <property type="entry name" value="Bact_solute-bd_prot1"/>
</dbReference>
<sequence>MFLLLNRALLLLLIVMLLASCTNSEEKELLELDTPIRIAYFSEQNFKNRYASLIENDAKFSNLTYEIVPTSELIKGTIDIDEWMKGNNFDIIYAPGLQLEQFVERDKLVHLDSPAWKSDLSMESFDKTAIELSKLYGKGEVYGIPPGVEGRSIIFNKKIFDQYKIPYPDDYLTWNEFIDLAMQFQGFGLTVPMESGFELIWEIGQTNNLSIYRANPLSISYNTEPWSKIWERVHMALTTDVIKTGDYFLSTFLEGNTAMSLITNRQYIELSRKNPTFDWGIVTAPVAEDGNRATKQMYADGFYAISATSPHHDAAKEWLNFLMSGKSIELDRLSGHYGADTKHSSHTNPFKEALFKLKPQKKEMLPYEYLQIGEEGLQRLLTESVSTEEVLNSIQAKASELAKE</sequence>